<dbReference type="SUPFAM" id="SSF54518">
    <property type="entry name" value="Tubby C-terminal domain-like"/>
    <property type="match status" value="1"/>
</dbReference>
<dbReference type="InterPro" id="IPR007612">
    <property type="entry name" value="LOR"/>
</dbReference>
<evidence type="ECO:0000256" key="1">
    <source>
        <dbReference type="ARBA" id="ARBA00005437"/>
    </source>
</evidence>
<proteinExistence type="inferred from homology"/>
<reference evidence="2 3" key="1">
    <citation type="submission" date="2020-02" db="EMBL/GenBank/DDBJ databases">
        <title>Characterization of phylogenetic diversity of novel bifidobacterial species isolated in Czech ZOOs.</title>
        <authorList>
            <person name="Lugli G.A."/>
            <person name="Vera N.B."/>
            <person name="Ventura M."/>
        </authorList>
    </citation>
    <scope>NUCLEOTIDE SEQUENCE [LARGE SCALE GENOMIC DNA]</scope>
    <source>
        <strain evidence="2 3">DSM 109957</strain>
    </source>
</reference>
<evidence type="ECO:0000313" key="3">
    <source>
        <dbReference type="Proteomes" id="UP000532194"/>
    </source>
</evidence>
<dbReference type="AlphaFoldDB" id="A0A7Y0EQ65"/>
<dbReference type="Pfam" id="PF04525">
    <property type="entry name" value="LOR"/>
    <property type="match status" value="1"/>
</dbReference>
<keyword evidence="3" id="KW-1185">Reference proteome</keyword>
<dbReference type="InterPro" id="IPR038595">
    <property type="entry name" value="LOR_sf"/>
</dbReference>
<evidence type="ECO:0000313" key="2">
    <source>
        <dbReference type="EMBL" id="NMM94360.1"/>
    </source>
</evidence>
<protein>
    <submittedName>
        <fullName evidence="2">LURP-one-related</fullName>
    </submittedName>
</protein>
<organism evidence="2 3">
    <name type="scientific">Bifidobacterium oedipodis</name>
    <dbReference type="NCBI Taxonomy" id="2675322"/>
    <lineage>
        <taxon>Bacteria</taxon>
        <taxon>Bacillati</taxon>
        <taxon>Actinomycetota</taxon>
        <taxon>Actinomycetes</taxon>
        <taxon>Bifidobacteriales</taxon>
        <taxon>Bifidobacteriaceae</taxon>
        <taxon>Bifidobacterium</taxon>
    </lineage>
</organism>
<dbReference type="InterPro" id="IPR025659">
    <property type="entry name" value="Tubby-like_C"/>
</dbReference>
<sequence>MQQLYIKQKVFSIGEKFTVSDAAGNPRFTVEGSFMSIPKRFRIVDARTGFEAATIEKKVFSVMPHFDVLVGGSPVASIDKEFTFFKPKYRIDAQGLEVEGDWWDMNFQVLRGGALVAEVAKRWLSWGDTYEVTIYDDSLETLVVAIVVAIDKVKADESSASSAATQTM</sequence>
<name>A0A7Y0EQ65_9BIFI</name>
<dbReference type="EMBL" id="JAAIII010000004">
    <property type="protein sequence ID" value="NMM94360.1"/>
    <property type="molecule type" value="Genomic_DNA"/>
</dbReference>
<dbReference type="RefSeq" id="WP_169172382.1">
    <property type="nucleotide sequence ID" value="NZ_JAAIII010000004.1"/>
</dbReference>
<accession>A0A7Y0EQ65</accession>
<dbReference type="Proteomes" id="UP000532194">
    <property type="component" value="Unassembled WGS sequence"/>
</dbReference>
<gene>
    <name evidence="2" type="ORF">G1C95_1547</name>
</gene>
<dbReference type="Gene3D" id="2.40.160.200">
    <property type="entry name" value="LURP1-related"/>
    <property type="match status" value="1"/>
</dbReference>
<comment type="caution">
    <text evidence="2">The sequence shown here is derived from an EMBL/GenBank/DDBJ whole genome shotgun (WGS) entry which is preliminary data.</text>
</comment>
<comment type="similarity">
    <text evidence="1">Belongs to the LOR family.</text>
</comment>